<evidence type="ECO:0000256" key="7">
    <source>
        <dbReference type="PROSITE-ProRule" id="PRU10141"/>
    </source>
</evidence>
<proteinExistence type="predicted"/>
<dbReference type="PANTHER" id="PTHR43289:SF6">
    <property type="entry name" value="SERINE_THREONINE-PROTEIN KINASE NEKL-3"/>
    <property type="match status" value="1"/>
</dbReference>
<feature type="binding site" evidence="7">
    <location>
        <position position="43"/>
    </location>
    <ligand>
        <name>ATP</name>
        <dbReference type="ChEBI" id="CHEBI:30616"/>
    </ligand>
</feature>
<keyword evidence="9" id="KW-0472">Membrane</keyword>
<evidence type="ECO:0000256" key="2">
    <source>
        <dbReference type="ARBA" id="ARBA00022527"/>
    </source>
</evidence>
<feature type="transmembrane region" description="Helical" evidence="9">
    <location>
        <begin position="475"/>
        <end position="496"/>
    </location>
</feature>
<dbReference type="RefSeq" id="WP_358362174.1">
    <property type="nucleotide sequence ID" value="NZ_JBEZFP010000130.1"/>
</dbReference>
<organism evidence="11 12">
    <name type="scientific">Streptodolium elevatio</name>
    <dbReference type="NCBI Taxonomy" id="3157996"/>
    <lineage>
        <taxon>Bacteria</taxon>
        <taxon>Bacillati</taxon>
        <taxon>Actinomycetota</taxon>
        <taxon>Actinomycetes</taxon>
        <taxon>Kitasatosporales</taxon>
        <taxon>Streptomycetaceae</taxon>
        <taxon>Streptodolium</taxon>
    </lineage>
</organism>
<dbReference type="PROSITE" id="PS00107">
    <property type="entry name" value="PROTEIN_KINASE_ATP"/>
    <property type="match status" value="1"/>
</dbReference>
<feature type="compositionally biased region" description="Gly residues" evidence="8">
    <location>
        <begin position="367"/>
        <end position="399"/>
    </location>
</feature>
<dbReference type="GO" id="GO:0004674">
    <property type="term" value="F:protein serine/threonine kinase activity"/>
    <property type="evidence" value="ECO:0007669"/>
    <property type="project" value="UniProtKB-EC"/>
</dbReference>
<dbReference type="SUPFAM" id="SSF53850">
    <property type="entry name" value="Periplasmic binding protein-like II"/>
    <property type="match status" value="1"/>
</dbReference>
<dbReference type="EMBL" id="JBEZFP010000130">
    <property type="protein sequence ID" value="MEU8138590.1"/>
    <property type="molecule type" value="Genomic_DNA"/>
</dbReference>
<keyword evidence="3 11" id="KW-0808">Transferase</keyword>
<dbReference type="InterPro" id="IPR001638">
    <property type="entry name" value="Solute-binding_3/MltF_N"/>
</dbReference>
<dbReference type="Gene3D" id="3.40.190.10">
    <property type="entry name" value="Periplasmic binding protein-like II"/>
    <property type="match status" value="2"/>
</dbReference>
<accession>A0ABV3DS78</accession>
<evidence type="ECO:0000313" key="11">
    <source>
        <dbReference type="EMBL" id="MEU8138590.1"/>
    </source>
</evidence>
<keyword evidence="6 7" id="KW-0067">ATP-binding</keyword>
<evidence type="ECO:0000256" key="9">
    <source>
        <dbReference type="SAM" id="Phobius"/>
    </source>
</evidence>
<dbReference type="SMART" id="SM00062">
    <property type="entry name" value="PBPb"/>
    <property type="match status" value="1"/>
</dbReference>
<evidence type="ECO:0000256" key="5">
    <source>
        <dbReference type="ARBA" id="ARBA00022777"/>
    </source>
</evidence>
<dbReference type="InterPro" id="IPR008271">
    <property type="entry name" value="Ser/Thr_kinase_AS"/>
</dbReference>
<keyword evidence="5 11" id="KW-0418">Kinase</keyword>
<keyword evidence="2" id="KW-0723">Serine/threonine-protein kinase</keyword>
<dbReference type="InterPro" id="IPR017441">
    <property type="entry name" value="Protein_kinase_ATP_BS"/>
</dbReference>
<feature type="domain" description="Protein kinase" evidence="10">
    <location>
        <begin position="14"/>
        <end position="315"/>
    </location>
</feature>
<dbReference type="CDD" id="cd13690">
    <property type="entry name" value="PBP2_GluB"/>
    <property type="match status" value="1"/>
</dbReference>
<feature type="compositionally biased region" description="Low complexity" evidence="8">
    <location>
        <begin position="400"/>
        <end position="410"/>
    </location>
</feature>
<evidence type="ECO:0000256" key="4">
    <source>
        <dbReference type="ARBA" id="ARBA00022741"/>
    </source>
</evidence>
<dbReference type="InterPro" id="IPR011009">
    <property type="entry name" value="Kinase-like_dom_sf"/>
</dbReference>
<dbReference type="SMART" id="SM00220">
    <property type="entry name" value="S_TKc"/>
    <property type="match status" value="1"/>
</dbReference>
<reference evidence="11 12" key="1">
    <citation type="submission" date="2024-06" db="EMBL/GenBank/DDBJ databases">
        <title>The Natural Products Discovery Center: Release of the First 8490 Sequenced Strains for Exploring Actinobacteria Biosynthetic Diversity.</title>
        <authorList>
            <person name="Kalkreuter E."/>
            <person name="Kautsar S.A."/>
            <person name="Yang D."/>
            <person name="Bader C.D."/>
            <person name="Teijaro C.N."/>
            <person name="Fluegel L."/>
            <person name="Davis C.M."/>
            <person name="Simpson J.R."/>
            <person name="Lauterbach L."/>
            <person name="Steele A.D."/>
            <person name="Gui C."/>
            <person name="Meng S."/>
            <person name="Li G."/>
            <person name="Viehrig K."/>
            <person name="Ye F."/>
            <person name="Su P."/>
            <person name="Kiefer A.F."/>
            <person name="Nichols A."/>
            <person name="Cepeda A.J."/>
            <person name="Yan W."/>
            <person name="Fan B."/>
            <person name="Jiang Y."/>
            <person name="Adhikari A."/>
            <person name="Zheng C.-J."/>
            <person name="Schuster L."/>
            <person name="Cowan T.M."/>
            <person name="Smanski M.J."/>
            <person name="Chevrette M.G."/>
            <person name="De Carvalho L.P.S."/>
            <person name="Shen B."/>
        </authorList>
    </citation>
    <scope>NUCLEOTIDE SEQUENCE [LARGE SCALE GENOMIC DNA]</scope>
    <source>
        <strain evidence="11 12">NPDC048946</strain>
    </source>
</reference>
<dbReference type="Gene3D" id="1.10.510.10">
    <property type="entry name" value="Transferase(Phosphotransferase) domain 1"/>
    <property type="match status" value="1"/>
</dbReference>
<evidence type="ECO:0000256" key="1">
    <source>
        <dbReference type="ARBA" id="ARBA00012513"/>
    </source>
</evidence>
<evidence type="ECO:0000313" key="12">
    <source>
        <dbReference type="Proteomes" id="UP001551482"/>
    </source>
</evidence>
<comment type="caution">
    <text evidence="11">The sequence shown here is derived from an EMBL/GenBank/DDBJ whole genome shotgun (WGS) entry which is preliminary data.</text>
</comment>
<keyword evidence="12" id="KW-1185">Reference proteome</keyword>
<dbReference type="SUPFAM" id="SSF56112">
    <property type="entry name" value="Protein kinase-like (PK-like)"/>
    <property type="match status" value="1"/>
</dbReference>
<dbReference type="PROSITE" id="PS50011">
    <property type="entry name" value="PROTEIN_KINASE_DOM"/>
    <property type="match status" value="1"/>
</dbReference>
<gene>
    <name evidence="11" type="ORF">AB0C36_34470</name>
</gene>
<dbReference type="Pfam" id="PF00497">
    <property type="entry name" value="SBP_bac_3"/>
    <property type="match status" value="1"/>
</dbReference>
<dbReference type="Proteomes" id="UP001551482">
    <property type="component" value="Unassembled WGS sequence"/>
</dbReference>
<name>A0ABV3DS78_9ACTN</name>
<dbReference type="CDD" id="cd14014">
    <property type="entry name" value="STKc_PknB_like"/>
    <property type="match status" value="1"/>
</dbReference>
<dbReference type="Gene3D" id="3.30.200.20">
    <property type="entry name" value="Phosphorylase Kinase, domain 1"/>
    <property type="match status" value="1"/>
</dbReference>
<evidence type="ECO:0000259" key="10">
    <source>
        <dbReference type="PROSITE" id="PS50011"/>
    </source>
</evidence>
<feature type="region of interest" description="Disordered" evidence="8">
    <location>
        <begin position="320"/>
        <end position="465"/>
    </location>
</feature>
<evidence type="ECO:0000256" key="3">
    <source>
        <dbReference type="ARBA" id="ARBA00022679"/>
    </source>
</evidence>
<keyword evidence="9" id="KW-0812">Transmembrane</keyword>
<evidence type="ECO:0000256" key="6">
    <source>
        <dbReference type="ARBA" id="ARBA00022840"/>
    </source>
</evidence>
<evidence type="ECO:0000256" key="8">
    <source>
        <dbReference type="SAM" id="MobiDB-lite"/>
    </source>
</evidence>
<dbReference type="Pfam" id="PF00069">
    <property type="entry name" value="Pkinase"/>
    <property type="match status" value="1"/>
</dbReference>
<dbReference type="EC" id="2.7.11.1" evidence="1"/>
<feature type="compositionally biased region" description="Low complexity" evidence="8">
    <location>
        <begin position="330"/>
        <end position="341"/>
    </location>
</feature>
<keyword evidence="9" id="KW-1133">Transmembrane helix</keyword>
<dbReference type="PROSITE" id="PS00108">
    <property type="entry name" value="PROTEIN_KINASE_ST"/>
    <property type="match status" value="1"/>
</dbReference>
<dbReference type="PANTHER" id="PTHR43289">
    <property type="entry name" value="MITOGEN-ACTIVATED PROTEIN KINASE KINASE KINASE 20-RELATED"/>
    <property type="match status" value="1"/>
</dbReference>
<feature type="compositionally biased region" description="Gly residues" evidence="8">
    <location>
        <begin position="439"/>
        <end position="460"/>
    </location>
</feature>
<sequence length="769" mass="79980">MSEGDVGRVLSQRYRLSRSLGRGGMGEVWLAVDTALGREVAVKELLLPASLDETAQRSWLERSKREATAAARIRHENVVTVHDVFEEDGRPWIVMELVISRSLAEVVRSEGRLDYAEAARIGLDVLRALRAAHAKGVLHRDVKPANVLLGLDGRVVLTDFGIATFVDAPQVTQIGELLGTPGYLAPERAERFAAGGAIPAGGRHDAAGDDGTAGHATVRGSEDALGMSGGILLDPASDLWSLGATLYEMVEGRPPFSRSSAVEVVDAVVNHDPLPMRHSGALEPVITGLLRKDPVMRMDGKEAEEQLIGVIQEALAPTWGGEAPAGQRKPGGAAEAPGTGAYRAGVGTGHTATHRATPRGVPDGRAGALGAGTPGTGTSGTGTSGTGTSGQGAPAGGTPGTADAAPARGGLAPHGPGDAVDATWAGDGPGSVQAPEPGASGGRPGDGSGGGPGSPGGPGGHDSRRSFWRSRTARIGLPVAVALVLIAVSVTVAAVVGGGEDKRKQMLADLREQSPTYQAMLKRGYMLVGVKPDQPGLSQKGPDGEYAGFDDEIARMIAADLGFPGKLRFVDVETQGREYRISSGQVDLIVASYTINPERLERVSFAGPYYVAGQDFLVRKDDPGAARPEDLADDRICVVRGSTSAERIGQKFPAMQVEERGKYSECVDELLNKKVRGVSTDDTILAGFVAKHPAELRVLGSPFSAEPYGVGLSRGDTVLAKAVCEALNRHIANGDWQRAYDATLGPLGLLAPRPPKCTPHMTSADLNGG</sequence>
<protein>
    <recommendedName>
        <fullName evidence="1">non-specific serine/threonine protein kinase</fullName>
        <ecNumber evidence="1">2.7.11.1</ecNumber>
    </recommendedName>
</protein>
<keyword evidence="4 7" id="KW-0547">Nucleotide-binding</keyword>
<dbReference type="InterPro" id="IPR000719">
    <property type="entry name" value="Prot_kinase_dom"/>
</dbReference>